<feature type="compositionally biased region" description="Gly residues" evidence="4">
    <location>
        <begin position="325"/>
        <end position="347"/>
    </location>
</feature>
<dbReference type="FunFam" id="2.40.30.170:FF:000010">
    <property type="entry name" value="Efflux RND transporter periplasmic adaptor subunit"/>
    <property type="match status" value="1"/>
</dbReference>
<feature type="domain" description="Multidrug resistance protein MdtA-like alpha-helical hairpin" evidence="5">
    <location>
        <begin position="103"/>
        <end position="178"/>
    </location>
</feature>
<evidence type="ECO:0000259" key="5">
    <source>
        <dbReference type="Pfam" id="PF25876"/>
    </source>
</evidence>
<dbReference type="GO" id="GO:0016020">
    <property type="term" value="C:membrane"/>
    <property type="evidence" value="ECO:0007669"/>
    <property type="project" value="InterPro"/>
</dbReference>
<comment type="similarity">
    <text evidence="2">Belongs to the membrane fusion protein (MFP) (TC 8.A.1) family.</text>
</comment>
<evidence type="ECO:0000256" key="4">
    <source>
        <dbReference type="SAM" id="MobiDB-lite"/>
    </source>
</evidence>
<keyword evidence="9" id="KW-1185">Reference proteome</keyword>
<dbReference type="InterPro" id="IPR006143">
    <property type="entry name" value="RND_pump_MFP"/>
</dbReference>
<keyword evidence="3" id="KW-0175">Coiled coil</keyword>
<dbReference type="RefSeq" id="WP_135869921.1">
    <property type="nucleotide sequence ID" value="NZ_SRSC01000002.1"/>
</dbReference>
<dbReference type="InterPro" id="IPR058636">
    <property type="entry name" value="Beta-barrel_YknX"/>
</dbReference>
<dbReference type="InterPro" id="IPR058625">
    <property type="entry name" value="MdtA-like_BSH"/>
</dbReference>
<proteinExistence type="inferred from homology"/>
<dbReference type="GO" id="GO:0030313">
    <property type="term" value="C:cell envelope"/>
    <property type="evidence" value="ECO:0007669"/>
    <property type="project" value="UniProtKB-SubCell"/>
</dbReference>
<dbReference type="Proteomes" id="UP000306416">
    <property type="component" value="Unassembled WGS sequence"/>
</dbReference>
<sequence>MKRIIGAVIILSVLVTAGFFYFKQPPKVEYKTQKVERGAIASSVSATGTLNAVVTVQVGTQVSGTIAKLYVDFNSQVKKGQPIAQIDPALFNSAVQQARGNALNAEANLAKARVTVTDTKRTMARNKELLKEGIVAQSDMDSAQTAYDAAVAGVRAAEAAVLQTRGALKQAETNLNYSTIRSPVDGIVVSRNVDVGQTVAASFQTPTLFTIAQDLTKMQIDTSVDESDISKLKVGQKATFTVDAYSDQQFEGTVVQIRNAPVVTQNVVTYVTVIAVDNKDLKLKPGMTANVSIETERKDNLLKVPAAALRFKPKSGKDKAAKGKTGPGSMTGTGGGSGAGTGPGGKPGGKDRGQTVYLLKEGKAVPVSITTGISDGGMVEVVSGNLKEGDDVIIEQVGQDKKKNGMPMGPRF</sequence>
<dbReference type="NCBIfam" id="TIGR01730">
    <property type="entry name" value="RND_mfp"/>
    <property type="match status" value="1"/>
</dbReference>
<dbReference type="Pfam" id="PF25876">
    <property type="entry name" value="HH_MFP_RND"/>
    <property type="match status" value="1"/>
</dbReference>
<feature type="region of interest" description="Disordered" evidence="4">
    <location>
        <begin position="313"/>
        <end position="353"/>
    </location>
</feature>
<dbReference type="Gene3D" id="2.40.420.20">
    <property type="match status" value="1"/>
</dbReference>
<dbReference type="InterPro" id="IPR050465">
    <property type="entry name" value="UPF0194_transport"/>
</dbReference>
<evidence type="ECO:0000256" key="1">
    <source>
        <dbReference type="ARBA" id="ARBA00004196"/>
    </source>
</evidence>
<evidence type="ECO:0000256" key="2">
    <source>
        <dbReference type="ARBA" id="ARBA00009477"/>
    </source>
</evidence>
<dbReference type="GO" id="GO:0022857">
    <property type="term" value="F:transmembrane transporter activity"/>
    <property type="evidence" value="ECO:0007669"/>
    <property type="project" value="InterPro"/>
</dbReference>
<name>A0A4S1CGH3_9BACT</name>
<organism evidence="8 9">
    <name type="scientific">Geomonas terrae</name>
    <dbReference type="NCBI Taxonomy" id="2562681"/>
    <lineage>
        <taxon>Bacteria</taxon>
        <taxon>Pseudomonadati</taxon>
        <taxon>Thermodesulfobacteriota</taxon>
        <taxon>Desulfuromonadia</taxon>
        <taxon>Geobacterales</taxon>
        <taxon>Geobacteraceae</taxon>
        <taxon>Geomonas</taxon>
    </lineage>
</organism>
<gene>
    <name evidence="8" type="ORF">E4633_09060</name>
</gene>
<dbReference type="AlphaFoldDB" id="A0A4S1CGH3"/>
<dbReference type="SUPFAM" id="SSF111369">
    <property type="entry name" value="HlyD-like secretion proteins"/>
    <property type="match status" value="1"/>
</dbReference>
<feature type="domain" description="YknX-like beta-barrel" evidence="7">
    <location>
        <begin position="218"/>
        <end position="293"/>
    </location>
</feature>
<dbReference type="EMBL" id="SRSC01000002">
    <property type="protein sequence ID" value="TGU72443.1"/>
    <property type="molecule type" value="Genomic_DNA"/>
</dbReference>
<dbReference type="Gene3D" id="2.40.30.170">
    <property type="match status" value="1"/>
</dbReference>
<dbReference type="Pfam" id="PF25917">
    <property type="entry name" value="BSH_RND"/>
    <property type="match status" value="1"/>
</dbReference>
<dbReference type="PANTHER" id="PTHR32347:SF14">
    <property type="entry name" value="EFFLUX SYSTEM COMPONENT YKNX-RELATED"/>
    <property type="match status" value="1"/>
</dbReference>
<dbReference type="Pfam" id="PF25990">
    <property type="entry name" value="Beta-barrel_YknX"/>
    <property type="match status" value="1"/>
</dbReference>
<dbReference type="Gene3D" id="2.40.50.100">
    <property type="match status" value="1"/>
</dbReference>
<evidence type="ECO:0000259" key="7">
    <source>
        <dbReference type="Pfam" id="PF25990"/>
    </source>
</evidence>
<evidence type="ECO:0000256" key="3">
    <source>
        <dbReference type="ARBA" id="ARBA00023054"/>
    </source>
</evidence>
<accession>A0A4S1CGH3</accession>
<reference evidence="8 9" key="1">
    <citation type="submission" date="2019-04" db="EMBL/GenBank/DDBJ databases">
        <title>Geobacter oryzae sp. nov., ferric-reducing bacteria isolated from paddy soil.</title>
        <authorList>
            <person name="Xu Z."/>
            <person name="Masuda Y."/>
            <person name="Itoh H."/>
            <person name="Senoo K."/>
        </authorList>
    </citation>
    <scope>NUCLEOTIDE SEQUENCE [LARGE SCALE GENOMIC DNA]</scope>
    <source>
        <strain evidence="8 9">Red111</strain>
    </source>
</reference>
<comment type="subcellular location">
    <subcellularLocation>
        <location evidence="1">Cell envelope</location>
    </subcellularLocation>
</comment>
<evidence type="ECO:0000313" key="9">
    <source>
        <dbReference type="Proteomes" id="UP000306416"/>
    </source>
</evidence>
<dbReference type="PANTHER" id="PTHR32347">
    <property type="entry name" value="EFFLUX SYSTEM COMPONENT YKNX-RELATED"/>
    <property type="match status" value="1"/>
</dbReference>
<feature type="domain" description="Multidrug resistance protein MdtA-like barrel-sandwich hybrid" evidence="6">
    <location>
        <begin position="55"/>
        <end position="208"/>
    </location>
</feature>
<dbReference type="InterPro" id="IPR058624">
    <property type="entry name" value="MdtA-like_HH"/>
</dbReference>
<evidence type="ECO:0000259" key="6">
    <source>
        <dbReference type="Pfam" id="PF25917"/>
    </source>
</evidence>
<evidence type="ECO:0000313" key="8">
    <source>
        <dbReference type="EMBL" id="TGU72443.1"/>
    </source>
</evidence>
<dbReference type="Gene3D" id="1.10.287.470">
    <property type="entry name" value="Helix hairpin bin"/>
    <property type="match status" value="1"/>
</dbReference>
<comment type="caution">
    <text evidence="8">The sequence shown here is derived from an EMBL/GenBank/DDBJ whole genome shotgun (WGS) entry which is preliminary data.</text>
</comment>
<protein>
    <submittedName>
        <fullName evidence="8">Efflux RND transporter periplasmic adaptor subunit</fullName>
    </submittedName>
</protein>